<keyword evidence="6" id="KW-0496">Mitochondrion</keyword>
<dbReference type="SUPFAM" id="SSF69000">
    <property type="entry name" value="FAD-dependent thiol oxidase"/>
    <property type="match status" value="1"/>
</dbReference>
<keyword evidence="7" id="KW-1015">Disulfide bond</keyword>
<feature type="domain" description="ERV/ALR sulfhydryl oxidase" evidence="10">
    <location>
        <begin position="70"/>
        <end position="170"/>
    </location>
</feature>
<evidence type="ECO:0000256" key="3">
    <source>
        <dbReference type="ARBA" id="ARBA00022630"/>
    </source>
</evidence>
<sequence length="180" mass="19858">MPEEEKPCRVCTGFTAWRRKQTSDRTRAQAAAAAAASATEGFARRPGQTDSAPSTTRADANADAPTSAQCPPDGYELGNATWTFLHTTAAYYPDEPSPAQRFAMRQLLTGLGQLYPCGDCADHLRDEIRRHPPDVTSRATLSEWLCETHNEVNRRLGKPIFDCRRTDERWRDGPADGSCG</sequence>
<evidence type="ECO:0000256" key="9">
    <source>
        <dbReference type="SAM" id="MobiDB-lite"/>
    </source>
</evidence>
<feature type="compositionally biased region" description="Polar residues" evidence="9">
    <location>
        <begin position="48"/>
        <end position="69"/>
    </location>
</feature>
<evidence type="ECO:0000256" key="7">
    <source>
        <dbReference type="ARBA" id="ARBA00023157"/>
    </source>
</evidence>
<comment type="subcellular location">
    <subcellularLocation>
        <location evidence="2">Mitochondrion intermembrane space</location>
    </subcellularLocation>
</comment>
<comment type="cofactor">
    <cofactor evidence="1 8">
        <name>FAD</name>
        <dbReference type="ChEBI" id="CHEBI:57692"/>
    </cofactor>
</comment>
<proteinExistence type="predicted"/>
<dbReference type="Gene3D" id="1.20.120.310">
    <property type="entry name" value="ERV/ALR sulfhydryl oxidase domain"/>
    <property type="match status" value="1"/>
</dbReference>
<keyword evidence="12" id="KW-1185">Reference proteome</keyword>
<dbReference type="InterPro" id="IPR036774">
    <property type="entry name" value="ERV/ALR_sulphydryl_oxid_sf"/>
</dbReference>
<keyword evidence="3 8" id="KW-0285">Flavoprotein</keyword>
<dbReference type="InterPro" id="IPR017905">
    <property type="entry name" value="ERV/ALR_sulphydryl_oxidase"/>
</dbReference>
<dbReference type="Proteomes" id="UP000278143">
    <property type="component" value="Unassembled WGS sequence"/>
</dbReference>
<comment type="catalytic activity">
    <reaction evidence="8">
        <text>2 R'C(R)SH + O2 = R'C(R)S-S(R)CR' + H2O2</text>
        <dbReference type="Rhea" id="RHEA:17357"/>
        <dbReference type="ChEBI" id="CHEBI:15379"/>
        <dbReference type="ChEBI" id="CHEBI:16240"/>
        <dbReference type="ChEBI" id="CHEBI:16520"/>
        <dbReference type="ChEBI" id="CHEBI:17412"/>
        <dbReference type="EC" id="1.8.3.2"/>
    </reaction>
</comment>
<evidence type="ECO:0000256" key="5">
    <source>
        <dbReference type="ARBA" id="ARBA00023002"/>
    </source>
</evidence>
<keyword evidence="4 8" id="KW-0274">FAD</keyword>
<dbReference type="EC" id="1.8.3.2" evidence="8"/>
<dbReference type="AlphaFoldDB" id="A0A4P9Z0U6"/>
<dbReference type="PANTHER" id="PTHR12645">
    <property type="entry name" value="ALR/ERV"/>
    <property type="match status" value="1"/>
</dbReference>
<evidence type="ECO:0000256" key="2">
    <source>
        <dbReference type="ARBA" id="ARBA00004569"/>
    </source>
</evidence>
<organism evidence="11 12">
    <name type="scientific">Syncephalis pseudoplumigaleata</name>
    <dbReference type="NCBI Taxonomy" id="1712513"/>
    <lineage>
        <taxon>Eukaryota</taxon>
        <taxon>Fungi</taxon>
        <taxon>Fungi incertae sedis</taxon>
        <taxon>Zoopagomycota</taxon>
        <taxon>Zoopagomycotina</taxon>
        <taxon>Zoopagomycetes</taxon>
        <taxon>Zoopagales</taxon>
        <taxon>Piptocephalidaceae</taxon>
        <taxon>Syncephalis</taxon>
    </lineage>
</organism>
<evidence type="ECO:0000313" key="12">
    <source>
        <dbReference type="Proteomes" id="UP000278143"/>
    </source>
</evidence>
<evidence type="ECO:0000256" key="6">
    <source>
        <dbReference type="ARBA" id="ARBA00023128"/>
    </source>
</evidence>
<keyword evidence="5 8" id="KW-0560">Oxidoreductase</keyword>
<evidence type="ECO:0000259" key="10">
    <source>
        <dbReference type="PROSITE" id="PS51324"/>
    </source>
</evidence>
<feature type="region of interest" description="Disordered" evidence="9">
    <location>
        <begin position="21"/>
        <end position="71"/>
    </location>
</feature>
<evidence type="ECO:0000313" key="11">
    <source>
        <dbReference type="EMBL" id="RKP24990.1"/>
    </source>
</evidence>
<evidence type="ECO:0000256" key="1">
    <source>
        <dbReference type="ARBA" id="ARBA00001974"/>
    </source>
</evidence>
<accession>A0A4P9Z0U6</accession>
<protein>
    <recommendedName>
        <fullName evidence="8">Sulfhydryl oxidase</fullName>
        <ecNumber evidence="8">1.8.3.2</ecNumber>
    </recommendedName>
</protein>
<dbReference type="Pfam" id="PF04777">
    <property type="entry name" value="Evr1_Alr"/>
    <property type="match status" value="1"/>
</dbReference>
<name>A0A4P9Z0U6_9FUNG</name>
<evidence type="ECO:0000256" key="8">
    <source>
        <dbReference type="RuleBase" id="RU371123"/>
    </source>
</evidence>
<gene>
    <name evidence="11" type="ORF">SYNPS1DRAFT_16317</name>
</gene>
<dbReference type="GO" id="GO:0016971">
    <property type="term" value="F:flavin-dependent sulfhydryl oxidase activity"/>
    <property type="evidence" value="ECO:0007669"/>
    <property type="project" value="InterPro"/>
</dbReference>
<dbReference type="OrthoDB" id="17199at2759"/>
<dbReference type="InterPro" id="IPR039799">
    <property type="entry name" value="ALR/ERV"/>
</dbReference>
<dbReference type="EMBL" id="KZ989935">
    <property type="protein sequence ID" value="RKP24990.1"/>
    <property type="molecule type" value="Genomic_DNA"/>
</dbReference>
<reference evidence="12" key="1">
    <citation type="journal article" date="2018" name="Nat. Microbiol.">
        <title>Leveraging single-cell genomics to expand the fungal tree of life.</title>
        <authorList>
            <person name="Ahrendt S.R."/>
            <person name="Quandt C.A."/>
            <person name="Ciobanu D."/>
            <person name="Clum A."/>
            <person name="Salamov A."/>
            <person name="Andreopoulos B."/>
            <person name="Cheng J.F."/>
            <person name="Woyke T."/>
            <person name="Pelin A."/>
            <person name="Henrissat B."/>
            <person name="Reynolds N.K."/>
            <person name="Benny G.L."/>
            <person name="Smith M.E."/>
            <person name="James T.Y."/>
            <person name="Grigoriev I.V."/>
        </authorList>
    </citation>
    <scope>NUCLEOTIDE SEQUENCE [LARGE SCALE GENOMIC DNA]</scope>
    <source>
        <strain evidence="12">Benny S71-1</strain>
    </source>
</reference>
<evidence type="ECO:0000256" key="4">
    <source>
        <dbReference type="ARBA" id="ARBA00022827"/>
    </source>
</evidence>
<feature type="compositionally biased region" description="Low complexity" evidence="9">
    <location>
        <begin position="28"/>
        <end position="38"/>
    </location>
</feature>
<dbReference type="GO" id="GO:0050660">
    <property type="term" value="F:flavin adenine dinucleotide binding"/>
    <property type="evidence" value="ECO:0007669"/>
    <property type="project" value="TreeGrafter"/>
</dbReference>
<dbReference type="GO" id="GO:0005758">
    <property type="term" value="C:mitochondrial intermembrane space"/>
    <property type="evidence" value="ECO:0007669"/>
    <property type="project" value="UniProtKB-SubCell"/>
</dbReference>
<dbReference type="PROSITE" id="PS51324">
    <property type="entry name" value="ERV_ALR"/>
    <property type="match status" value="1"/>
</dbReference>
<dbReference type="PANTHER" id="PTHR12645:SF0">
    <property type="entry name" value="FAD-LINKED SULFHYDRYL OXIDASE ALR"/>
    <property type="match status" value="1"/>
</dbReference>
<dbReference type="FunFam" id="1.20.120.310:FF:000003">
    <property type="entry name" value="Sulfhydryl oxidase"/>
    <property type="match status" value="1"/>
</dbReference>